<dbReference type="Pfam" id="PF00534">
    <property type="entry name" value="Glycos_transf_1"/>
    <property type="match status" value="1"/>
</dbReference>
<evidence type="ECO:0000259" key="1">
    <source>
        <dbReference type="Pfam" id="PF00534"/>
    </source>
</evidence>
<dbReference type="EMBL" id="SJPM01000005">
    <property type="protein sequence ID" value="TWT96287.1"/>
    <property type="molecule type" value="Genomic_DNA"/>
</dbReference>
<protein>
    <submittedName>
        <fullName evidence="3">D-inositol 3-phosphate glycosyltransferase</fullName>
        <ecNumber evidence="3">2.4.1.250</ecNumber>
    </submittedName>
</protein>
<dbReference type="InterPro" id="IPR001296">
    <property type="entry name" value="Glyco_trans_1"/>
</dbReference>
<feature type="domain" description="Glycosyl transferase family 1" evidence="1">
    <location>
        <begin position="200"/>
        <end position="345"/>
    </location>
</feature>
<comment type="caution">
    <text evidence="3">The sequence shown here is derived from an EMBL/GenBank/DDBJ whole genome shotgun (WGS) entry which is preliminary data.</text>
</comment>
<dbReference type="RefSeq" id="WP_146578235.1">
    <property type="nucleotide sequence ID" value="NZ_SJPM01000005.1"/>
</dbReference>
<reference evidence="3 4" key="1">
    <citation type="submission" date="2019-02" db="EMBL/GenBank/DDBJ databases">
        <title>Deep-cultivation of Planctomycetes and their phenomic and genomic characterization uncovers novel biology.</title>
        <authorList>
            <person name="Wiegand S."/>
            <person name="Jogler M."/>
            <person name="Boedeker C."/>
            <person name="Pinto D."/>
            <person name="Vollmers J."/>
            <person name="Rivas-Marin E."/>
            <person name="Kohn T."/>
            <person name="Peeters S.H."/>
            <person name="Heuer A."/>
            <person name="Rast P."/>
            <person name="Oberbeckmann S."/>
            <person name="Bunk B."/>
            <person name="Jeske O."/>
            <person name="Meyerdierks A."/>
            <person name="Storesund J.E."/>
            <person name="Kallscheuer N."/>
            <person name="Luecker S."/>
            <person name="Lage O.M."/>
            <person name="Pohl T."/>
            <person name="Merkel B.J."/>
            <person name="Hornburger P."/>
            <person name="Mueller R.-W."/>
            <person name="Bruemmer F."/>
            <person name="Labrenz M."/>
            <person name="Spormann A.M."/>
            <person name="Op Den Camp H."/>
            <person name="Overmann J."/>
            <person name="Amann R."/>
            <person name="Jetten M.S.M."/>
            <person name="Mascher T."/>
            <person name="Medema M.H."/>
            <person name="Devos D.P."/>
            <person name="Kaster A.-K."/>
            <person name="Ovreas L."/>
            <person name="Rohde M."/>
            <person name="Galperin M.Y."/>
            <person name="Jogler C."/>
        </authorList>
    </citation>
    <scope>NUCLEOTIDE SEQUENCE [LARGE SCALE GENOMIC DNA]</scope>
    <source>
        <strain evidence="3 4">Pla100</strain>
    </source>
</reference>
<sequence>MKKRLAIVSTHPIQYNAPWFRMLAQHPQVDLHAFYTWHGGDKSMHDPGFGRIVKWDIPLTEGYEYTVCPPSKRIERRSFWNMDSPDLIPKLMAWNPDCVLVIGWNFRSHVRCMRRFSGKLPVWFRGDSTLLDKRSSLTSFIRSALLRRIYANVDKALAVGQNNRDYFITHGFSRDNISLVPHAIDNDRFSELAHDDDACELRHELGFSDDQVVVSFIGKIETKKAPLQLVQTFLQAAEQREELRLLMVGNGPLDSELSKLVGNASSIVCLPFQNQSQVPVVYRIGDVTCLPSLYNETWGLCLNESMASGRCVIASDRVGAARDLITPENGFQFQPGNFGQLSDLLVDLPSRHDLLLMGRQCQQFIQDWSFERIVDDISTLLKDI</sequence>
<evidence type="ECO:0000313" key="4">
    <source>
        <dbReference type="Proteomes" id="UP000316213"/>
    </source>
</evidence>
<keyword evidence="3" id="KW-0328">Glycosyltransferase</keyword>
<dbReference type="PANTHER" id="PTHR45947:SF3">
    <property type="entry name" value="SULFOQUINOVOSYL TRANSFERASE SQD2"/>
    <property type="match status" value="1"/>
</dbReference>
<feature type="domain" description="Glycosyltransferase subfamily 4-like N-terminal" evidence="2">
    <location>
        <begin position="71"/>
        <end position="188"/>
    </location>
</feature>
<evidence type="ECO:0000259" key="2">
    <source>
        <dbReference type="Pfam" id="PF13439"/>
    </source>
</evidence>
<keyword evidence="4" id="KW-1185">Reference proteome</keyword>
<dbReference type="InterPro" id="IPR050194">
    <property type="entry name" value="Glycosyltransferase_grp1"/>
</dbReference>
<dbReference type="InterPro" id="IPR028098">
    <property type="entry name" value="Glyco_trans_4-like_N"/>
</dbReference>
<proteinExistence type="predicted"/>
<dbReference type="Gene3D" id="3.40.50.2000">
    <property type="entry name" value="Glycogen Phosphorylase B"/>
    <property type="match status" value="2"/>
</dbReference>
<organism evidence="3 4">
    <name type="scientific">Neorhodopirellula pilleata</name>
    <dbReference type="NCBI Taxonomy" id="2714738"/>
    <lineage>
        <taxon>Bacteria</taxon>
        <taxon>Pseudomonadati</taxon>
        <taxon>Planctomycetota</taxon>
        <taxon>Planctomycetia</taxon>
        <taxon>Pirellulales</taxon>
        <taxon>Pirellulaceae</taxon>
        <taxon>Neorhodopirellula</taxon>
    </lineage>
</organism>
<keyword evidence="3" id="KW-0808">Transferase</keyword>
<gene>
    <name evidence="3" type="primary">mshA_5</name>
    <name evidence="3" type="ORF">Pla100_27640</name>
</gene>
<dbReference type="Proteomes" id="UP000316213">
    <property type="component" value="Unassembled WGS sequence"/>
</dbReference>
<dbReference type="OrthoDB" id="9795746at2"/>
<dbReference type="EC" id="2.4.1.250" evidence="3"/>
<dbReference type="SUPFAM" id="SSF53756">
    <property type="entry name" value="UDP-Glycosyltransferase/glycogen phosphorylase"/>
    <property type="match status" value="1"/>
</dbReference>
<dbReference type="CDD" id="cd03801">
    <property type="entry name" value="GT4_PimA-like"/>
    <property type="match status" value="1"/>
</dbReference>
<dbReference type="Pfam" id="PF13439">
    <property type="entry name" value="Glyco_transf_4"/>
    <property type="match status" value="1"/>
</dbReference>
<accession>A0A5C6AA99</accession>
<dbReference type="PANTHER" id="PTHR45947">
    <property type="entry name" value="SULFOQUINOVOSYL TRANSFERASE SQD2"/>
    <property type="match status" value="1"/>
</dbReference>
<name>A0A5C6AA99_9BACT</name>
<dbReference type="AlphaFoldDB" id="A0A5C6AA99"/>
<evidence type="ECO:0000313" key="3">
    <source>
        <dbReference type="EMBL" id="TWT96287.1"/>
    </source>
</evidence>
<dbReference type="GO" id="GO:0102710">
    <property type="term" value="F:D-inositol-3-phosphate glycosyltransferase activity"/>
    <property type="evidence" value="ECO:0007669"/>
    <property type="project" value="UniProtKB-EC"/>
</dbReference>